<dbReference type="Proteomes" id="UP000319257">
    <property type="component" value="Unassembled WGS sequence"/>
</dbReference>
<dbReference type="OrthoDB" id="512915at2759"/>
<feature type="region of interest" description="Disordered" evidence="1">
    <location>
        <begin position="215"/>
        <end position="239"/>
    </location>
</feature>
<evidence type="ECO:0000313" key="3">
    <source>
        <dbReference type="Proteomes" id="UP000319257"/>
    </source>
</evidence>
<reference evidence="2 3" key="1">
    <citation type="submission" date="2019-06" db="EMBL/GenBank/DDBJ databases">
        <title>Draft genome sequence of the filamentous fungus Phialemoniopsis curvata isolated from diesel fuel.</title>
        <authorList>
            <person name="Varaljay V.A."/>
            <person name="Lyon W.J."/>
            <person name="Crouch A.L."/>
            <person name="Drake C.E."/>
            <person name="Hollomon J.M."/>
            <person name="Nadeau L.J."/>
            <person name="Nunn H.S."/>
            <person name="Stevenson B.S."/>
            <person name="Bojanowski C.L."/>
            <person name="Crookes-Goodson W.J."/>
        </authorList>
    </citation>
    <scope>NUCLEOTIDE SEQUENCE [LARGE SCALE GENOMIC DNA]</scope>
    <source>
        <strain evidence="2 3">D216</strain>
    </source>
</reference>
<dbReference type="GO" id="GO:0005737">
    <property type="term" value="C:cytoplasm"/>
    <property type="evidence" value="ECO:0007669"/>
    <property type="project" value="TreeGrafter"/>
</dbReference>
<dbReference type="RefSeq" id="XP_031000590.1">
    <property type="nucleotide sequence ID" value="XM_031134160.1"/>
</dbReference>
<accession>A0A507BMY7</accession>
<dbReference type="GO" id="GO:0005634">
    <property type="term" value="C:nucleus"/>
    <property type="evidence" value="ECO:0007669"/>
    <property type="project" value="TreeGrafter"/>
</dbReference>
<comment type="caution">
    <text evidence="2">The sequence shown here is derived from an EMBL/GenBank/DDBJ whole genome shotgun (WGS) entry which is preliminary data.</text>
</comment>
<dbReference type="PANTHER" id="PTHR31010:SF2">
    <property type="entry name" value="RAN-SPECIFIC GTPASE-ACTIVATING PROTEIN 30"/>
    <property type="match status" value="1"/>
</dbReference>
<dbReference type="GO" id="GO:0030695">
    <property type="term" value="F:GTPase regulator activity"/>
    <property type="evidence" value="ECO:0007669"/>
    <property type="project" value="TreeGrafter"/>
</dbReference>
<dbReference type="AlphaFoldDB" id="A0A507BMY7"/>
<keyword evidence="3" id="KW-1185">Reference proteome</keyword>
<evidence type="ECO:0000313" key="2">
    <source>
        <dbReference type="EMBL" id="TPX18879.1"/>
    </source>
</evidence>
<dbReference type="InterPro" id="IPR008812">
    <property type="entry name" value="Ran_GTP-bd-rel"/>
</dbReference>
<feature type="region of interest" description="Disordered" evidence="1">
    <location>
        <begin position="443"/>
        <end position="483"/>
    </location>
</feature>
<proteinExistence type="predicted"/>
<sequence length="610" mass="67291">MDALLARLGSQALNMTFRCGIAFTSNFAFNQCSRLLRTVDDRGIRQELKDLQQSLNNKIKIISPAIDLIEFASGRGNVFMEGAVDVAKSVRRDILSLGKRLEAAAVAEECLGTASAQGCTTEAQLAELMLIVKDMRDLLRRIDQDIPALQLAISTSGVSLSASIPSGVSPSRLLQANTFLIFGDTQFASNPTRAVQVGPSFSLSLYMLFQAHGSVHQGPSNSVASSTTPSGTRLPEHDRAPVWQEVLHKARVRLCRTPLGWTFDREAGYVPPQDQHREAGLEPFPLAHRGVGNSDEFAYHLEIIEDLEDGRVHEDEGDFPAHFDDIRNAGIRESIPLHQISKIFYADTGRILNLSGDGGLESNPILLFKRDALAPTSTEMLKDLAENRQGCTADSIEQQDIDKQLADESGVFVDTEQQEPEKSSWKFPAHLDPEWLAFEVFEEDDDPSGDDDSDLEAGLLLEDNNDDEALKMPKTRSRPRSSVDSRLITQIRNVSLGSSAGKRPPKALHVEDGVVGGDSQEEEVVNHDSFISRSPFGAITTSLSLMEMLIRLASLQECQQASYLSLPDHIINFFLEETSTTGLRGEERWKVRNETKKKVGFDPFTDTPSK</sequence>
<evidence type="ECO:0008006" key="4">
    <source>
        <dbReference type="Google" id="ProtNLM"/>
    </source>
</evidence>
<protein>
    <recommendedName>
        <fullName evidence="4">RanGTP-binding protein</fullName>
    </recommendedName>
</protein>
<dbReference type="GeneID" id="41978878"/>
<dbReference type="EMBL" id="SKBQ01000106">
    <property type="protein sequence ID" value="TPX18879.1"/>
    <property type="molecule type" value="Genomic_DNA"/>
</dbReference>
<dbReference type="InParanoid" id="A0A507BMY7"/>
<dbReference type="FunCoup" id="A0A507BMY7">
    <property type="interactions" value="6"/>
</dbReference>
<feature type="compositionally biased region" description="Acidic residues" evidence="1">
    <location>
        <begin position="443"/>
        <end position="455"/>
    </location>
</feature>
<dbReference type="Pfam" id="PF05508">
    <property type="entry name" value="Ran-binding"/>
    <property type="match status" value="1"/>
</dbReference>
<dbReference type="PANTHER" id="PTHR31010">
    <property type="entry name" value="RAN-SPECIFIC GTPASE-ACTIVATING PROTEIN 30-RELATED"/>
    <property type="match status" value="1"/>
</dbReference>
<feature type="compositionally biased region" description="Polar residues" evidence="1">
    <location>
        <begin position="217"/>
        <end position="231"/>
    </location>
</feature>
<evidence type="ECO:0000256" key="1">
    <source>
        <dbReference type="SAM" id="MobiDB-lite"/>
    </source>
</evidence>
<gene>
    <name evidence="2" type="ORF">E0L32_011431</name>
</gene>
<name>A0A507BMY7_9PEZI</name>
<organism evidence="2 3">
    <name type="scientific">Thyridium curvatum</name>
    <dbReference type="NCBI Taxonomy" id="1093900"/>
    <lineage>
        <taxon>Eukaryota</taxon>
        <taxon>Fungi</taxon>
        <taxon>Dikarya</taxon>
        <taxon>Ascomycota</taxon>
        <taxon>Pezizomycotina</taxon>
        <taxon>Sordariomycetes</taxon>
        <taxon>Sordariomycetidae</taxon>
        <taxon>Thyridiales</taxon>
        <taxon>Thyridiaceae</taxon>
        <taxon>Thyridium</taxon>
    </lineage>
</organism>